<dbReference type="CDD" id="cd01068">
    <property type="entry name" value="globin_sensor"/>
    <property type="match status" value="1"/>
</dbReference>
<dbReference type="Pfam" id="PF00015">
    <property type="entry name" value="MCPsignal"/>
    <property type="match status" value="1"/>
</dbReference>
<dbReference type="RefSeq" id="WP_046002755.1">
    <property type="nucleotide sequence ID" value="NZ_CP015230.1"/>
</dbReference>
<dbReference type="PROSITE" id="PS50111">
    <property type="entry name" value="CHEMOTAXIS_TRANSDUC_2"/>
    <property type="match status" value="1"/>
</dbReference>
<dbReference type="GO" id="GO:0019825">
    <property type="term" value="F:oxygen binding"/>
    <property type="evidence" value="ECO:0007669"/>
    <property type="project" value="InterPro"/>
</dbReference>
<dbReference type="PANTHER" id="PTHR43531:SF11">
    <property type="entry name" value="METHYL-ACCEPTING CHEMOTAXIS PROTEIN 3"/>
    <property type="match status" value="1"/>
</dbReference>
<evidence type="ECO:0000313" key="5">
    <source>
        <dbReference type="EMBL" id="ANP41653.1"/>
    </source>
</evidence>
<dbReference type="GO" id="GO:0016020">
    <property type="term" value="C:membrane"/>
    <property type="evidence" value="ECO:0007669"/>
    <property type="project" value="InterPro"/>
</dbReference>
<dbReference type="Pfam" id="PF11563">
    <property type="entry name" value="Protoglobin"/>
    <property type="match status" value="1"/>
</dbReference>
<name>A0A1B1A4Z1_9RHOB</name>
<dbReference type="InterPro" id="IPR012292">
    <property type="entry name" value="Globin/Proto"/>
</dbReference>
<evidence type="ECO:0000313" key="6">
    <source>
        <dbReference type="Proteomes" id="UP000013243"/>
    </source>
</evidence>
<evidence type="ECO:0000256" key="3">
    <source>
        <dbReference type="PROSITE-ProRule" id="PRU00284"/>
    </source>
</evidence>
<evidence type="ECO:0000259" key="4">
    <source>
        <dbReference type="PROSITE" id="PS50111"/>
    </source>
</evidence>
<accession>A0A1B1A4Z1</accession>
<dbReference type="SMART" id="SM00283">
    <property type="entry name" value="MA"/>
    <property type="match status" value="1"/>
</dbReference>
<dbReference type="PANTHER" id="PTHR43531">
    <property type="entry name" value="PROTEIN ICFG"/>
    <property type="match status" value="1"/>
</dbReference>
<dbReference type="AlphaFoldDB" id="A0A1B1A4Z1"/>
<dbReference type="GO" id="GO:0006935">
    <property type="term" value="P:chemotaxis"/>
    <property type="evidence" value="ECO:0007669"/>
    <property type="project" value="UniProtKB-KW"/>
</dbReference>
<dbReference type="InterPro" id="IPR039379">
    <property type="entry name" value="Protoglobin_sensor_dom"/>
</dbReference>
<dbReference type="PRINTS" id="PR00260">
    <property type="entry name" value="CHEMTRNSDUCR"/>
</dbReference>
<dbReference type="GeneID" id="28250731"/>
<protein>
    <submittedName>
        <fullName evidence="5">Chemotaxis protein</fullName>
    </submittedName>
</protein>
<dbReference type="EMBL" id="CP015230">
    <property type="protein sequence ID" value="ANP41653.1"/>
    <property type="molecule type" value="Genomic_DNA"/>
</dbReference>
<organism evidence="5 6">
    <name type="scientific">Tritonibacter mobilis F1926</name>
    <dbReference type="NCBI Taxonomy" id="1265309"/>
    <lineage>
        <taxon>Bacteria</taxon>
        <taxon>Pseudomonadati</taxon>
        <taxon>Pseudomonadota</taxon>
        <taxon>Alphaproteobacteria</taxon>
        <taxon>Rhodobacterales</taxon>
        <taxon>Paracoccaceae</taxon>
        <taxon>Tritonibacter</taxon>
    </lineage>
</organism>
<comment type="similarity">
    <text evidence="2">Belongs to the methyl-accepting chemotaxis (MCP) protein family.</text>
</comment>
<dbReference type="InterPro" id="IPR051310">
    <property type="entry name" value="MCP_chemotaxis"/>
</dbReference>
<dbReference type="OrthoDB" id="4514964at2"/>
<dbReference type="InterPro" id="IPR044398">
    <property type="entry name" value="Globin-sensor_dom"/>
</dbReference>
<dbReference type="Proteomes" id="UP000013243">
    <property type="component" value="Chromosome"/>
</dbReference>
<keyword evidence="3" id="KW-0807">Transducer</keyword>
<evidence type="ECO:0000256" key="2">
    <source>
        <dbReference type="ARBA" id="ARBA00029447"/>
    </source>
</evidence>
<feature type="domain" description="Methyl-accepting transducer" evidence="4">
    <location>
        <begin position="222"/>
        <end position="451"/>
    </location>
</feature>
<keyword evidence="1" id="KW-0145">Chemotaxis</keyword>
<dbReference type="InterPro" id="IPR004090">
    <property type="entry name" value="Chemotax_Me-accpt_rcpt"/>
</dbReference>
<dbReference type="GO" id="GO:0007165">
    <property type="term" value="P:signal transduction"/>
    <property type="evidence" value="ECO:0007669"/>
    <property type="project" value="UniProtKB-KW"/>
</dbReference>
<dbReference type="Gene3D" id="1.10.490.10">
    <property type="entry name" value="Globins"/>
    <property type="match status" value="1"/>
</dbReference>
<dbReference type="GO" id="GO:0020037">
    <property type="term" value="F:heme binding"/>
    <property type="evidence" value="ECO:0007669"/>
    <property type="project" value="InterPro"/>
</dbReference>
<dbReference type="InterPro" id="IPR009050">
    <property type="entry name" value="Globin-like_sf"/>
</dbReference>
<gene>
    <name evidence="5" type="ORF">K529_012815</name>
</gene>
<dbReference type="InterPro" id="IPR004089">
    <property type="entry name" value="MCPsignal_dom"/>
</dbReference>
<dbReference type="STRING" id="1265309.K529_012815"/>
<sequence>MSQTHRDELFVWFGLGEEARSTIVDMASLVERHIDQVLDEFYELCLARAETKGYFPTEHIVAHAKAAQRAHWIKLFSGRFDESYMASADKVGRVHFEVDLPFHLFLGGYATVGDRILDVVQSQKNGWRGAKARNSQARVLQRLILFDCERVIAGFINAQMQEREKALTIMTQGIQRLETGDLTSQMPGVEENGLPERFDNVRLSYNHLLDHWSGILSDATRRAHSVDAKMAETAQMTRDMAHRSGEQASTFNETVTSVNSVTSSTRLTSEKVADAAKQIEANRVVAEEGGAVVRDAILAVERIEQSSSQINKIVDVIDEISFQTTLLALNAGVEAARAGEAGRGFAVVASEVRGLASRATDAADDIKKLIATSSEHVIEGSKLVHQTGERLNSICASADSVARIMQEVDGVIFEQSGQLENISERMERLDQYIQNSAGQAGTVSSTTDALAQDSAALKASMDGFRTRSNIALREAAQDQEYERLANRR</sequence>
<dbReference type="Gene3D" id="1.10.287.950">
    <property type="entry name" value="Methyl-accepting chemotaxis protein"/>
    <property type="match status" value="1"/>
</dbReference>
<evidence type="ECO:0000256" key="1">
    <source>
        <dbReference type="ARBA" id="ARBA00022500"/>
    </source>
</evidence>
<proteinExistence type="inferred from homology"/>
<reference evidence="5 6" key="1">
    <citation type="journal article" date="2016" name="ISME J.">
        <title>Global occurrence and heterogeneity of the Roseobacter-clade species Ruegeria mobilis.</title>
        <authorList>
            <person name="Sonnenschein E."/>
            <person name="Gram L."/>
        </authorList>
    </citation>
    <scope>NUCLEOTIDE SEQUENCE [LARGE SCALE GENOMIC DNA]</scope>
    <source>
        <strain evidence="5 6">F1926</strain>
    </source>
</reference>
<dbReference type="KEGG" id="rmb:K529_012815"/>
<dbReference type="GO" id="GO:0004888">
    <property type="term" value="F:transmembrane signaling receptor activity"/>
    <property type="evidence" value="ECO:0007669"/>
    <property type="project" value="InterPro"/>
</dbReference>
<dbReference type="SUPFAM" id="SSF58104">
    <property type="entry name" value="Methyl-accepting chemotaxis protein (MCP) signaling domain"/>
    <property type="match status" value="1"/>
</dbReference>
<dbReference type="SUPFAM" id="SSF46458">
    <property type="entry name" value="Globin-like"/>
    <property type="match status" value="1"/>
</dbReference>